<accession>A0A8H7XZE3</accession>
<keyword evidence="2" id="KW-0067">ATP-binding</keyword>
<comment type="caution">
    <text evidence="4">The sequence shown here is derived from an EMBL/GenBank/DDBJ whole genome shotgun (WGS) entry which is preliminary data.</text>
</comment>
<dbReference type="AlphaFoldDB" id="A0A8H7XZE3"/>
<dbReference type="PROSITE" id="PS51459">
    <property type="entry name" value="FIDO"/>
    <property type="match status" value="1"/>
</dbReference>
<dbReference type="PANTHER" id="PTHR13504:SF38">
    <property type="entry name" value="FIDO DOMAIN-CONTAINING PROTEIN"/>
    <property type="match status" value="1"/>
</dbReference>
<evidence type="ECO:0000256" key="2">
    <source>
        <dbReference type="PIRSR" id="PIRSR640198-2"/>
    </source>
</evidence>
<evidence type="ECO:0000259" key="3">
    <source>
        <dbReference type="PROSITE" id="PS51459"/>
    </source>
</evidence>
<protein>
    <recommendedName>
        <fullName evidence="3">Fido domain-containing protein</fullName>
    </recommendedName>
</protein>
<name>A0A8H7XZE3_PSICU</name>
<feature type="binding site" evidence="2">
    <location>
        <begin position="633"/>
        <end position="634"/>
    </location>
    <ligand>
        <name>ATP</name>
        <dbReference type="ChEBI" id="CHEBI:30616"/>
    </ligand>
</feature>
<dbReference type="InterPro" id="IPR003812">
    <property type="entry name" value="Fido"/>
</dbReference>
<proteinExistence type="predicted"/>
<organism evidence="4">
    <name type="scientific">Psilocybe cubensis</name>
    <name type="common">Psychedelic mushroom</name>
    <name type="synonym">Stropharia cubensis</name>
    <dbReference type="NCBI Taxonomy" id="181762"/>
    <lineage>
        <taxon>Eukaryota</taxon>
        <taxon>Fungi</taxon>
        <taxon>Dikarya</taxon>
        <taxon>Basidiomycota</taxon>
        <taxon>Agaricomycotina</taxon>
        <taxon>Agaricomycetes</taxon>
        <taxon>Agaricomycetidae</taxon>
        <taxon>Agaricales</taxon>
        <taxon>Agaricineae</taxon>
        <taxon>Strophariaceae</taxon>
        <taxon>Psilocybe</taxon>
    </lineage>
</organism>
<dbReference type="Pfam" id="PF02661">
    <property type="entry name" value="Fic"/>
    <property type="match status" value="1"/>
</dbReference>
<reference evidence="4" key="1">
    <citation type="submission" date="2021-02" db="EMBL/GenBank/DDBJ databases">
        <title>Psilocybe cubensis genome.</title>
        <authorList>
            <person name="Mckernan K.J."/>
            <person name="Crawford S."/>
            <person name="Trippe A."/>
            <person name="Kane L.T."/>
            <person name="Mclaughlin S."/>
        </authorList>
    </citation>
    <scope>NUCLEOTIDE SEQUENCE [LARGE SCALE GENOMIC DNA]</scope>
    <source>
        <strain evidence="4">MGC-MH-2018</strain>
    </source>
</reference>
<keyword evidence="2" id="KW-0547">Nucleotide-binding</keyword>
<sequence length="669" mass="75710">MADFPSSYEAISRLADLLSPYDVGTVPGFLRFLKWSNSVLIDNGALMFFTHLDLPNNDINISVSEANEYRVDAFCYNHGYVLVDRTDDNRPSSYIQRVSVFRHPTSTVSIIITVSASSLNFLPIFSAASTLHMNFISHEGAVCLYPDLLNNKSAVIQFAQRDDEPLISSYRSYGFNLRHQGSSRDHYCMKSPKSLTGNNVLFIPFSADGESAAPCHNAFGVTDVIWRLGGQCCDDHARIATVIDVPSKNIYKWLVRNHLATVGSSRDGSTWSQTTMESYASEALQEIPDLISQEDRERLIQTNELADTVSLYEELLEKYPERAHPYFLVRKANLVLRLGGDAIALGLYRKAQDILCRLSVCDEKLDVFLQAISERTERLANALLEKSCQVTYYRPWKPTKEYKFPTDQPQLPPGASELKERWNTLNQDPTFYASYLVKLAIETNHVESTFLLKEKSMQDLIRRGLDEGVISTEPHSPLSHPDKIRSILRDTVTAYQQLTPLVNNTAPLSMSAACAIHATLMKTSRFLESRYIAPGATRAETWKTVVISGSYNVQMCPYPEVDKEFEYICRMAKQWIRTWRNPFASASWTHLTLVSCHPFDDGNGRLVRIIASLPLLQHKFPPISITMAQRAEYYKGIVKARDGDHTDMLRCFVEGMKETLDLVESLRNS</sequence>
<dbReference type="EMBL" id="JAFIQS010000005">
    <property type="protein sequence ID" value="KAG5168706.1"/>
    <property type="molecule type" value="Genomic_DNA"/>
</dbReference>
<dbReference type="PANTHER" id="PTHR13504">
    <property type="entry name" value="FIDO DOMAIN-CONTAINING PROTEIN DDB_G0283145"/>
    <property type="match status" value="1"/>
</dbReference>
<dbReference type="GO" id="GO:0005524">
    <property type="term" value="F:ATP binding"/>
    <property type="evidence" value="ECO:0007669"/>
    <property type="project" value="UniProtKB-KW"/>
</dbReference>
<feature type="domain" description="Fido" evidence="3">
    <location>
        <begin position="508"/>
        <end position="655"/>
    </location>
</feature>
<evidence type="ECO:0000313" key="4">
    <source>
        <dbReference type="EMBL" id="KAG5168706.1"/>
    </source>
</evidence>
<dbReference type="Gene3D" id="1.10.3290.10">
    <property type="entry name" value="Fido-like domain"/>
    <property type="match status" value="1"/>
</dbReference>
<dbReference type="InterPro" id="IPR040198">
    <property type="entry name" value="Fido_containing"/>
</dbReference>
<feature type="binding site" evidence="2">
    <location>
        <begin position="601"/>
        <end position="608"/>
    </location>
    <ligand>
        <name>ATP</name>
        <dbReference type="ChEBI" id="CHEBI:30616"/>
    </ligand>
</feature>
<dbReference type="InterPro" id="IPR036597">
    <property type="entry name" value="Fido-like_dom_sf"/>
</dbReference>
<evidence type="ECO:0000256" key="1">
    <source>
        <dbReference type="PIRSR" id="PIRSR640198-1"/>
    </source>
</evidence>
<feature type="active site" evidence="1">
    <location>
        <position position="597"/>
    </location>
</feature>
<dbReference type="OrthoDB" id="439046at2759"/>
<gene>
    <name evidence="4" type="ORF">JR316_005258</name>
</gene>
<dbReference type="SUPFAM" id="SSF140931">
    <property type="entry name" value="Fic-like"/>
    <property type="match status" value="1"/>
</dbReference>